<evidence type="ECO:0000313" key="3">
    <source>
        <dbReference type="Proteomes" id="UP000774000"/>
    </source>
</evidence>
<dbReference type="Gene3D" id="3.30.2210.10">
    <property type="entry name" value="Integron cassette protein superfamily"/>
    <property type="match status" value="1"/>
</dbReference>
<evidence type="ECO:0000259" key="1">
    <source>
        <dbReference type="Pfam" id="PF21648"/>
    </source>
</evidence>
<evidence type="ECO:0000313" key="2">
    <source>
        <dbReference type="EMBL" id="MBM7558120.1"/>
    </source>
</evidence>
<reference evidence="2" key="1">
    <citation type="submission" date="2021-01" db="EMBL/GenBank/DDBJ databases">
        <title>Genomic Encyclopedia of Type Strains, Phase IV (KMG-IV): sequencing the most valuable type-strain genomes for metagenomic binning, comparative biology and taxonomic classification.</title>
        <authorList>
            <person name="Goeker M."/>
        </authorList>
    </citation>
    <scope>NUCLEOTIDE SEQUENCE</scope>
    <source>
        <strain evidence="2">DSM 23230</strain>
    </source>
</reference>
<accession>A0A938XZE3</accession>
<dbReference type="Pfam" id="PF21648">
    <property type="entry name" value="M1E1E6-like"/>
    <property type="match status" value="1"/>
</dbReference>
<gene>
    <name evidence="2" type="ORF">JOC47_002990</name>
</gene>
<dbReference type="EMBL" id="JAFBDQ010000027">
    <property type="protein sequence ID" value="MBM7558120.1"/>
    <property type="molecule type" value="Genomic_DNA"/>
</dbReference>
<dbReference type="InterPro" id="IPR048474">
    <property type="entry name" value="M1E1E6-like_sf"/>
</dbReference>
<protein>
    <recommendedName>
        <fullName evidence="1">Integron cassette protein domain-containing protein</fullName>
    </recommendedName>
</protein>
<dbReference type="AlphaFoldDB" id="A0A938XZE3"/>
<dbReference type="InterPro" id="IPR048473">
    <property type="entry name" value="M1E1E6-like"/>
</dbReference>
<dbReference type="RefSeq" id="WP_204703129.1">
    <property type="nucleotide sequence ID" value="NZ_JAFBDQ010000027.1"/>
</dbReference>
<name>A0A938XZE3_9FIRM</name>
<sequence>MSHDQTIGDEFTFKVHTERWGHNDNYTVKRTQDGWEISNIAIGGECDKSGDPYLFKNFKQDFIDYPINIGEYMISIWERAKSENWNHQEVQEALDRVANWVSQCEENSPKDLLR</sequence>
<proteinExistence type="predicted"/>
<keyword evidence="3" id="KW-1185">Reference proteome</keyword>
<organism evidence="2 3">
    <name type="scientific">Halanaerobacter jeridensis</name>
    <dbReference type="NCBI Taxonomy" id="706427"/>
    <lineage>
        <taxon>Bacteria</taxon>
        <taxon>Bacillati</taxon>
        <taxon>Bacillota</taxon>
        <taxon>Clostridia</taxon>
        <taxon>Halanaerobiales</taxon>
        <taxon>Halobacteroidaceae</taxon>
        <taxon>Halanaerobacter</taxon>
    </lineage>
</organism>
<comment type="caution">
    <text evidence="2">The sequence shown here is derived from an EMBL/GenBank/DDBJ whole genome shotgun (WGS) entry which is preliminary data.</text>
</comment>
<dbReference type="Proteomes" id="UP000774000">
    <property type="component" value="Unassembled WGS sequence"/>
</dbReference>
<feature type="domain" description="Integron cassette protein" evidence="1">
    <location>
        <begin position="10"/>
        <end position="103"/>
    </location>
</feature>